<keyword evidence="3" id="KW-0804">Transcription</keyword>
<dbReference type="Gene3D" id="1.10.10.10">
    <property type="entry name" value="Winged helix-like DNA-binding domain superfamily/Winged helix DNA-binding domain"/>
    <property type="match status" value="1"/>
</dbReference>
<dbReference type="PANTHER" id="PTHR33154:SF33">
    <property type="entry name" value="TRANSCRIPTIONAL REPRESSOR SDPR"/>
    <property type="match status" value="1"/>
</dbReference>
<dbReference type="InterPro" id="IPR036390">
    <property type="entry name" value="WH_DNA-bd_sf"/>
</dbReference>
<dbReference type="Pfam" id="PF01022">
    <property type="entry name" value="HTH_5"/>
    <property type="match status" value="1"/>
</dbReference>
<dbReference type="SMART" id="SM00418">
    <property type="entry name" value="HTH_ARSR"/>
    <property type="match status" value="1"/>
</dbReference>
<accession>A0A378MBK0</accession>
<dbReference type="CDD" id="cd00090">
    <property type="entry name" value="HTH_ARSR"/>
    <property type="match status" value="1"/>
</dbReference>
<dbReference type="RefSeq" id="WP_003754995.1">
    <property type="nucleotide sequence ID" value="NZ_CABKNG010000001.1"/>
</dbReference>
<dbReference type="InterPro" id="IPR051081">
    <property type="entry name" value="HTH_MetalResp_TranReg"/>
</dbReference>
<evidence type="ECO:0000256" key="3">
    <source>
        <dbReference type="ARBA" id="ARBA00023163"/>
    </source>
</evidence>
<dbReference type="GO" id="GO:0003700">
    <property type="term" value="F:DNA-binding transcription factor activity"/>
    <property type="evidence" value="ECO:0007669"/>
    <property type="project" value="InterPro"/>
</dbReference>
<dbReference type="GO" id="GO:0003677">
    <property type="term" value="F:DNA binding"/>
    <property type="evidence" value="ECO:0007669"/>
    <property type="project" value="UniProtKB-KW"/>
</dbReference>
<dbReference type="Proteomes" id="UP000254879">
    <property type="component" value="Unassembled WGS sequence"/>
</dbReference>
<name>A0A378MBK0_LISGR</name>
<dbReference type="OrthoDB" id="9798835at2"/>
<dbReference type="PRINTS" id="PR00778">
    <property type="entry name" value="HTHARSR"/>
</dbReference>
<dbReference type="NCBIfam" id="NF033788">
    <property type="entry name" value="HTH_metalloreg"/>
    <property type="match status" value="1"/>
</dbReference>
<dbReference type="SUPFAM" id="SSF46785">
    <property type="entry name" value="Winged helix' DNA-binding domain"/>
    <property type="match status" value="1"/>
</dbReference>
<dbReference type="EMBL" id="UGPG01000001">
    <property type="protein sequence ID" value="STY43749.1"/>
    <property type="molecule type" value="Genomic_DNA"/>
</dbReference>
<dbReference type="PANTHER" id="PTHR33154">
    <property type="entry name" value="TRANSCRIPTIONAL REGULATOR, ARSR FAMILY"/>
    <property type="match status" value="1"/>
</dbReference>
<dbReference type="InterPro" id="IPR036388">
    <property type="entry name" value="WH-like_DNA-bd_sf"/>
</dbReference>
<gene>
    <name evidence="4" type="primary">cmtR</name>
    <name evidence="4" type="ORF">NCTC10815_01051</name>
</gene>
<dbReference type="InterPro" id="IPR011991">
    <property type="entry name" value="ArsR-like_HTH"/>
</dbReference>
<keyword evidence="2" id="KW-0238">DNA-binding</keyword>
<dbReference type="InterPro" id="IPR001845">
    <property type="entry name" value="HTH_ArsR_DNA-bd_dom"/>
</dbReference>
<sequence>MNENELRLKLIHAFSNPIRIQILELLKVEPLSVGEIVTQVKGTQSNISQHLACLRGCGLVEKENIGKFVYYKITNDKIKTMLALLDGIVADIHTDLETCEYDID</sequence>
<dbReference type="AlphaFoldDB" id="A0A378MBK0"/>
<evidence type="ECO:0000313" key="5">
    <source>
        <dbReference type="Proteomes" id="UP000254879"/>
    </source>
</evidence>
<reference evidence="4 5" key="1">
    <citation type="submission" date="2018-06" db="EMBL/GenBank/DDBJ databases">
        <authorList>
            <consortium name="Pathogen Informatics"/>
            <person name="Doyle S."/>
        </authorList>
    </citation>
    <scope>NUCLEOTIDE SEQUENCE [LARGE SCALE GENOMIC DNA]</scope>
    <source>
        <strain evidence="5">NCTC 10815</strain>
    </source>
</reference>
<keyword evidence="1" id="KW-0805">Transcription regulation</keyword>
<dbReference type="PROSITE" id="PS50987">
    <property type="entry name" value="HTH_ARSR_2"/>
    <property type="match status" value="1"/>
</dbReference>
<evidence type="ECO:0000256" key="2">
    <source>
        <dbReference type="ARBA" id="ARBA00023125"/>
    </source>
</evidence>
<protein>
    <submittedName>
        <fullName evidence="4">HTH-type transcriptional regulator CmtR</fullName>
    </submittedName>
</protein>
<evidence type="ECO:0000313" key="4">
    <source>
        <dbReference type="EMBL" id="STY43749.1"/>
    </source>
</evidence>
<evidence type="ECO:0000256" key="1">
    <source>
        <dbReference type="ARBA" id="ARBA00023015"/>
    </source>
</evidence>
<organism evidence="4 5">
    <name type="scientific">Listeria grayi</name>
    <name type="common">Listeria murrayi</name>
    <dbReference type="NCBI Taxonomy" id="1641"/>
    <lineage>
        <taxon>Bacteria</taxon>
        <taxon>Bacillati</taxon>
        <taxon>Bacillota</taxon>
        <taxon>Bacilli</taxon>
        <taxon>Bacillales</taxon>
        <taxon>Listeriaceae</taxon>
        <taxon>Listeria</taxon>
    </lineage>
</organism>
<proteinExistence type="predicted"/>